<reference evidence="2 3" key="1">
    <citation type="submission" date="2015-10" db="EMBL/GenBank/DDBJ databases">
        <authorList>
            <person name="Gilbert D.G."/>
        </authorList>
    </citation>
    <scope>NUCLEOTIDE SEQUENCE [LARGE SCALE GENOMIC DNA]</scope>
    <source>
        <strain evidence="2 3">NRRL B-16712</strain>
    </source>
</reference>
<feature type="transmembrane region" description="Helical" evidence="1">
    <location>
        <begin position="160"/>
        <end position="181"/>
    </location>
</feature>
<feature type="transmembrane region" description="Helical" evidence="1">
    <location>
        <begin position="93"/>
        <end position="109"/>
    </location>
</feature>
<dbReference type="RefSeq" id="WP_067686775.1">
    <property type="nucleotide sequence ID" value="NZ_LLZH01000038.1"/>
</dbReference>
<dbReference type="AlphaFoldDB" id="A0A0X3V575"/>
<keyword evidence="1" id="KW-0812">Transmembrane</keyword>
<evidence type="ECO:0000313" key="2">
    <source>
        <dbReference type="EMBL" id="KUL39943.1"/>
    </source>
</evidence>
<comment type="caution">
    <text evidence="2">The sequence shown here is derived from an EMBL/GenBank/DDBJ whole genome shotgun (WGS) entry which is preliminary data.</text>
</comment>
<protein>
    <submittedName>
        <fullName evidence="2">Uncharacterized protein</fullName>
    </submittedName>
</protein>
<proteinExistence type="predicted"/>
<keyword evidence="1" id="KW-0472">Membrane</keyword>
<keyword evidence="1" id="KW-1133">Transmembrane helix</keyword>
<feature type="transmembrane region" description="Helical" evidence="1">
    <location>
        <begin position="67"/>
        <end position="87"/>
    </location>
</feature>
<dbReference type="OrthoDB" id="3296987at2"/>
<feature type="transmembrane region" description="Helical" evidence="1">
    <location>
        <begin position="187"/>
        <end position="208"/>
    </location>
</feature>
<evidence type="ECO:0000313" key="3">
    <source>
        <dbReference type="Proteomes" id="UP000053244"/>
    </source>
</evidence>
<organism evidence="2 3">
    <name type="scientific">Actinoplanes awajinensis subsp. mycoplanecinus</name>
    <dbReference type="NCBI Taxonomy" id="135947"/>
    <lineage>
        <taxon>Bacteria</taxon>
        <taxon>Bacillati</taxon>
        <taxon>Actinomycetota</taxon>
        <taxon>Actinomycetes</taxon>
        <taxon>Micromonosporales</taxon>
        <taxon>Micromonosporaceae</taxon>
        <taxon>Actinoplanes</taxon>
    </lineage>
</organism>
<sequence length="219" mass="23881">MTDRTTLVIPADRVATLEIPALALDTGTPGPEWLDIPVSIWVFRRKPSMRLPFSPQVAAKARWRIRFAPYLTGGGLASMLGYVALAFGGWTHWGFLLIAAAFGTSMLSYQRVIRQLPARTHDGGLRLPEVPAEVARSWQDANPGLTETTEPAPHRYSRRVYGLAALGLVLAGILLVVIIANDGIADFYLVFVAAALLAAGLMAALKMLPPGYLRFDRRT</sequence>
<gene>
    <name evidence="2" type="ORF">ADL15_08520</name>
</gene>
<evidence type="ECO:0000256" key="1">
    <source>
        <dbReference type="SAM" id="Phobius"/>
    </source>
</evidence>
<dbReference type="Proteomes" id="UP000053244">
    <property type="component" value="Unassembled WGS sequence"/>
</dbReference>
<name>A0A0X3V575_9ACTN</name>
<dbReference type="EMBL" id="LLZH01000038">
    <property type="protein sequence ID" value="KUL39943.1"/>
    <property type="molecule type" value="Genomic_DNA"/>
</dbReference>
<accession>A0A0X3V575</accession>
<keyword evidence="3" id="KW-1185">Reference proteome</keyword>